<dbReference type="SUPFAM" id="SSF46689">
    <property type="entry name" value="Homeodomain-like"/>
    <property type="match status" value="2"/>
</dbReference>
<organism evidence="8 9">
    <name type="scientific">Carnobacterium inhibens</name>
    <dbReference type="NCBI Taxonomy" id="147709"/>
    <lineage>
        <taxon>Bacteria</taxon>
        <taxon>Bacillati</taxon>
        <taxon>Bacillota</taxon>
        <taxon>Bacilli</taxon>
        <taxon>Lactobacillales</taxon>
        <taxon>Carnobacteriaceae</taxon>
        <taxon>Carnobacterium</taxon>
    </lineage>
</organism>
<dbReference type="SUPFAM" id="SSF51011">
    <property type="entry name" value="Glycosyl hydrolase domain"/>
    <property type="match status" value="1"/>
</dbReference>
<dbReference type="InterPro" id="IPR018060">
    <property type="entry name" value="HTH_AraC"/>
</dbReference>
<dbReference type="RefSeq" id="WP_187948535.1">
    <property type="nucleotide sequence ID" value="NZ_WNJQ01000001.1"/>
</dbReference>
<evidence type="ECO:0000256" key="6">
    <source>
        <dbReference type="ARBA" id="ARBA00023295"/>
    </source>
</evidence>
<evidence type="ECO:0000313" key="8">
    <source>
        <dbReference type="EMBL" id="MBC9824605.1"/>
    </source>
</evidence>
<dbReference type="InterPro" id="IPR018062">
    <property type="entry name" value="HTH_AraC-typ_CS"/>
</dbReference>
<dbReference type="Proteomes" id="UP000638836">
    <property type="component" value="Unassembled WGS sequence"/>
</dbReference>
<proteinExistence type="inferred from homology"/>
<evidence type="ECO:0000256" key="3">
    <source>
        <dbReference type="ARBA" id="ARBA00023015"/>
    </source>
</evidence>
<comment type="similarity">
    <text evidence="1">Belongs to the glycosyl hydrolase 39 family.</text>
</comment>
<dbReference type="InterPro" id="IPR049166">
    <property type="entry name" value="GH39_cat"/>
</dbReference>
<keyword evidence="6" id="KW-0326">Glycosidase</keyword>
<comment type="caution">
    <text evidence="8">The sequence shown here is derived from an EMBL/GenBank/DDBJ whole genome shotgun (WGS) entry which is preliminary data.</text>
</comment>
<name>A0ABR7TAT1_9LACT</name>
<dbReference type="Gene3D" id="2.60.40.1500">
    <property type="entry name" value="Glycosyl hydrolase domain, family 39"/>
    <property type="match status" value="1"/>
</dbReference>
<dbReference type="SUPFAM" id="SSF51445">
    <property type="entry name" value="(Trans)glycosidases"/>
    <property type="match status" value="1"/>
</dbReference>
<dbReference type="SUPFAM" id="SSF51215">
    <property type="entry name" value="Regulatory protein AraC"/>
    <property type="match status" value="1"/>
</dbReference>
<evidence type="ECO:0000256" key="4">
    <source>
        <dbReference type="ARBA" id="ARBA00023125"/>
    </source>
</evidence>
<dbReference type="InterPro" id="IPR017853">
    <property type="entry name" value="GH"/>
</dbReference>
<sequence length="783" mass="91452">MEQKFITDFEITIQSIQSMSSRQFAGTILLFVVEGSLTVSMDGKKYLLQESDILIINRNTIYSISGDSTNILVSLSITNHFFKMQYEAYYHYIFECFSKKVDNGREEVLSQLRRLLAKMVIAHLQKGEDSSVSVQSDLYQVLLMIIRFFKKSIPYQEQIELEDERITRILNYIEHNYGEPLSLTDMANKEFLSPSYFSRYFKQFVGVNFSKYLTSVRLKHSKEDLVHSSESIFQIASRNGFTTAKQFALAFKTTYNQTPASYRKEHKTKGIPNRQMTKQNSGTFSILDSPEVLVKLTKYCDKEMNQSLLGNNFTSEKLTISPTEQSKSTLEHEKHIVFIGELKDILNENIKEQVLMTDSSMKIDFIGIRNLISGSTILSEVNTDETISTISIYANSDLALRTIKDLGFSVFLRINVNEILYVKDYFSKLRAFLNHTIQVFGKEFVQRWHILFYAPKETKLDSSLLENIYETLQRIVKKRAANSQVGVFLPFNEEKETIETSHTWLLNRAHQIDFISFDANRNTEINFEDTSDQNFIKSQNYHMNKTKKLKQFLQKKGIKKPLYLDMWNTLTGDSRYINGTFFRAALIFNTVIELSREVQGLGFWINNEIHERIHKSTDIVSDGLELFHYFNGKRPVYYAMFFKERLYGTIVSMGENHLMTKNEDGYQIAVFHERNFNPRYSVDELFLRQHSKELQVTIDSLEPSEYQITRFKFDRKNGALYDNLRKINSKHGINQEVMKYIISTATPDVEINDEIIEKKWSFYAYMDINSIHFIELKKIESDL</sequence>
<evidence type="ECO:0000259" key="7">
    <source>
        <dbReference type="PROSITE" id="PS01124"/>
    </source>
</evidence>
<dbReference type="InterPro" id="IPR037923">
    <property type="entry name" value="HTH-like"/>
</dbReference>
<dbReference type="PANTHER" id="PTHR43280">
    <property type="entry name" value="ARAC-FAMILY TRANSCRIPTIONAL REGULATOR"/>
    <property type="match status" value="1"/>
</dbReference>
<evidence type="ECO:0000256" key="5">
    <source>
        <dbReference type="ARBA" id="ARBA00023163"/>
    </source>
</evidence>
<evidence type="ECO:0000256" key="1">
    <source>
        <dbReference type="ARBA" id="ARBA00008875"/>
    </source>
</evidence>
<dbReference type="Gene3D" id="1.10.10.60">
    <property type="entry name" value="Homeodomain-like"/>
    <property type="match status" value="2"/>
</dbReference>
<dbReference type="Gene3D" id="3.20.20.80">
    <property type="entry name" value="Glycosidases"/>
    <property type="match status" value="1"/>
</dbReference>
<dbReference type="EMBL" id="WNJQ01000001">
    <property type="protein sequence ID" value="MBC9824605.1"/>
    <property type="molecule type" value="Genomic_DNA"/>
</dbReference>
<dbReference type="InterPro" id="IPR014710">
    <property type="entry name" value="RmlC-like_jellyroll"/>
</dbReference>
<dbReference type="Gene3D" id="2.60.120.10">
    <property type="entry name" value="Jelly Rolls"/>
    <property type="match status" value="1"/>
</dbReference>
<dbReference type="Pfam" id="PF01229">
    <property type="entry name" value="Glyco_hydro_39"/>
    <property type="match status" value="1"/>
</dbReference>
<keyword evidence="9" id="KW-1185">Reference proteome</keyword>
<gene>
    <name evidence="8" type="ORF">GLO26_02020</name>
</gene>
<dbReference type="SMART" id="SM00342">
    <property type="entry name" value="HTH_ARAC"/>
    <property type="match status" value="1"/>
</dbReference>
<dbReference type="InterPro" id="IPR009057">
    <property type="entry name" value="Homeodomain-like_sf"/>
</dbReference>
<keyword evidence="4" id="KW-0238">DNA-binding</keyword>
<evidence type="ECO:0000256" key="2">
    <source>
        <dbReference type="ARBA" id="ARBA00022801"/>
    </source>
</evidence>
<reference evidence="8 9" key="1">
    <citation type="journal article" date="2020" name="Microorganisms">
        <title>New Insight into Antimicrobial Compounds from Food and Marine-Sourced Carnobacterium Species through Phenotype and Genome Analyses.</title>
        <authorList>
            <person name="Begrem S."/>
            <person name="Ivaniuk F."/>
            <person name="Gigout-Chevalier F."/>
            <person name="Kolypczuk L."/>
            <person name="Bonnetot S."/>
            <person name="Leroi F."/>
            <person name="Grovel O."/>
            <person name="Delbarre-Ladrat C."/>
            <person name="Passerini D."/>
        </authorList>
    </citation>
    <scope>NUCLEOTIDE SEQUENCE [LARGE SCALE GENOMIC DNA]</scope>
    <source>
        <strain evidence="8 9">MIP2551</strain>
    </source>
</reference>
<keyword evidence="5" id="KW-0804">Transcription</keyword>
<keyword evidence="2" id="KW-0378">Hydrolase</keyword>
<keyword evidence="3" id="KW-0805">Transcription regulation</keyword>
<evidence type="ECO:0000313" key="9">
    <source>
        <dbReference type="Proteomes" id="UP000638836"/>
    </source>
</evidence>
<feature type="domain" description="HTH araC/xylS-type" evidence="7">
    <location>
        <begin position="167"/>
        <end position="265"/>
    </location>
</feature>
<protein>
    <submittedName>
        <fullName evidence="8">Helix-turn-helix domain-containing protein</fullName>
    </submittedName>
</protein>
<dbReference type="Pfam" id="PF12833">
    <property type="entry name" value="HTH_18"/>
    <property type="match status" value="1"/>
</dbReference>
<accession>A0ABR7TAT1</accession>
<dbReference type="PANTHER" id="PTHR43280:SF2">
    <property type="entry name" value="HTH-TYPE TRANSCRIPTIONAL REGULATOR EXSA"/>
    <property type="match status" value="1"/>
</dbReference>
<dbReference type="PROSITE" id="PS00041">
    <property type="entry name" value="HTH_ARAC_FAMILY_1"/>
    <property type="match status" value="1"/>
</dbReference>
<dbReference type="PROSITE" id="PS01124">
    <property type="entry name" value="HTH_ARAC_FAMILY_2"/>
    <property type="match status" value="1"/>
</dbReference>